<keyword evidence="6" id="KW-0997">Cell inner membrane</keyword>
<evidence type="ECO:0000256" key="2">
    <source>
        <dbReference type="ARBA" id="ARBA00022475"/>
    </source>
</evidence>
<dbReference type="PANTHER" id="PTHR34820:SF4">
    <property type="entry name" value="INNER MEMBRANE PROTEIN YEBZ"/>
    <property type="match status" value="1"/>
</dbReference>
<feature type="transmembrane region" description="Helical" evidence="6">
    <location>
        <begin position="49"/>
        <end position="73"/>
    </location>
</feature>
<dbReference type="PANTHER" id="PTHR34820">
    <property type="entry name" value="INNER MEMBRANE PROTEIN YEBZ"/>
    <property type="match status" value="1"/>
</dbReference>
<sequence>MLATGYIGLRCLHFAALMLLFGCTLFISRLAPRQIAPLMTRRFCVMQRGCLWLGLASALMMYVVQGGMMGNGWQDVWQPQIWLAVAGTQFGHLWLWQLLLAVTTLLVAYWHPRQQGRLAILAGAQLLLLAGTGHAAMREGLAGTLQRGNHALHLLSAAAWLGSLLPVLFCMRLARSRHKSEAIHAMMRFSRYGHLAVAGVLATGVINTLLIQGQLWSTATGYGCLLIAKCALVALMVAIALVNRYVLVPRLGRQRDLFITLTWAEVALGIAVLVLVSQFATWEPF</sequence>
<organism evidence="8">
    <name type="scientific">Phytobacter massiliensis</name>
    <dbReference type="NCBI Taxonomy" id="1485952"/>
    <lineage>
        <taxon>Bacteria</taxon>
        <taxon>Pseudomonadati</taxon>
        <taxon>Pseudomonadota</taxon>
        <taxon>Gammaproteobacteria</taxon>
        <taxon>Enterobacterales</taxon>
        <taxon>Enterobacteriaceae</taxon>
        <taxon>Phytobacter</taxon>
    </lineage>
</organism>
<feature type="domain" description="Copper resistance protein D" evidence="7">
    <location>
        <begin position="184"/>
        <end position="277"/>
    </location>
</feature>
<comment type="function">
    <text evidence="6">Involved in copper resistance.</text>
</comment>
<evidence type="ECO:0000256" key="1">
    <source>
        <dbReference type="ARBA" id="ARBA00004651"/>
    </source>
</evidence>
<evidence type="ECO:0000256" key="3">
    <source>
        <dbReference type="ARBA" id="ARBA00022692"/>
    </source>
</evidence>
<evidence type="ECO:0000256" key="6">
    <source>
        <dbReference type="RuleBase" id="RU369037"/>
    </source>
</evidence>
<feature type="transmembrane region" description="Helical" evidence="6">
    <location>
        <begin position="219"/>
        <end position="246"/>
    </location>
</feature>
<keyword evidence="4 6" id="KW-1133">Transmembrane helix</keyword>
<comment type="similarity">
    <text evidence="6">Belongs to the CopD family.</text>
</comment>
<feature type="transmembrane region" description="Helical" evidence="6">
    <location>
        <begin position="6"/>
        <end position="28"/>
    </location>
</feature>
<feature type="transmembrane region" description="Helical" evidence="6">
    <location>
        <begin position="195"/>
        <end position="213"/>
    </location>
</feature>
<dbReference type="GO" id="GO:0006825">
    <property type="term" value="P:copper ion transport"/>
    <property type="evidence" value="ECO:0007669"/>
    <property type="project" value="InterPro"/>
</dbReference>
<dbReference type="InterPro" id="IPR047689">
    <property type="entry name" value="CopD"/>
</dbReference>
<feature type="transmembrane region" description="Helical" evidence="6">
    <location>
        <begin position="157"/>
        <end position="174"/>
    </location>
</feature>
<dbReference type="GO" id="GO:0005886">
    <property type="term" value="C:plasma membrane"/>
    <property type="evidence" value="ECO:0007669"/>
    <property type="project" value="UniProtKB-SubCell"/>
</dbReference>
<evidence type="ECO:0000256" key="4">
    <source>
        <dbReference type="ARBA" id="ARBA00022989"/>
    </source>
</evidence>
<evidence type="ECO:0000256" key="5">
    <source>
        <dbReference type="ARBA" id="ARBA00023136"/>
    </source>
</evidence>
<dbReference type="Pfam" id="PF05425">
    <property type="entry name" value="CopD"/>
    <property type="match status" value="1"/>
</dbReference>
<dbReference type="RefSeq" id="WP_156567322.1">
    <property type="nucleotide sequence ID" value="NZ_CACRTZ010000037.1"/>
</dbReference>
<feature type="transmembrane region" description="Helical" evidence="6">
    <location>
        <begin position="118"/>
        <end position="137"/>
    </location>
</feature>
<gene>
    <name evidence="8" type="primary">yebZ</name>
    <name evidence="8" type="ORF">EMLFYP7_04079</name>
</gene>
<name>A0A6N3HMD4_9ENTR</name>
<proteinExistence type="inferred from homology"/>
<dbReference type="NCBIfam" id="NF033808">
    <property type="entry name" value="copper_CopD"/>
    <property type="match status" value="1"/>
</dbReference>
<accession>A0A6N3HMD4</accession>
<keyword evidence="6" id="KW-0186">Copper</keyword>
<keyword evidence="5 6" id="KW-0472">Membrane</keyword>
<keyword evidence="2 6" id="KW-1003">Cell membrane</keyword>
<dbReference type="InterPro" id="IPR008457">
    <property type="entry name" value="Cu-R_CopD_dom"/>
</dbReference>
<reference evidence="8" key="1">
    <citation type="submission" date="2019-11" db="EMBL/GenBank/DDBJ databases">
        <authorList>
            <person name="Feng L."/>
        </authorList>
    </citation>
    <scope>NUCLEOTIDE SEQUENCE</scope>
    <source>
        <strain evidence="8">EMassiliensisLFYP7</strain>
    </source>
</reference>
<feature type="transmembrane region" description="Helical" evidence="6">
    <location>
        <begin position="258"/>
        <end position="280"/>
    </location>
</feature>
<keyword evidence="3 6" id="KW-0812">Transmembrane</keyword>
<comment type="subcellular location">
    <subcellularLocation>
        <location evidence="6">Cell inner membrane</location>
        <topology evidence="6">Multi-pass membrane protein</topology>
    </subcellularLocation>
    <subcellularLocation>
        <location evidence="1">Cell membrane</location>
        <topology evidence="1">Multi-pass membrane protein</topology>
    </subcellularLocation>
</comment>
<evidence type="ECO:0000313" key="8">
    <source>
        <dbReference type="EMBL" id="VYU77133.1"/>
    </source>
</evidence>
<dbReference type="AlphaFoldDB" id="A0A6N3HMD4"/>
<dbReference type="EMBL" id="CACRTZ010000037">
    <property type="protein sequence ID" value="VYU77133.1"/>
    <property type="molecule type" value="Genomic_DNA"/>
</dbReference>
<dbReference type="GO" id="GO:0046688">
    <property type="term" value="P:response to copper ion"/>
    <property type="evidence" value="ECO:0007669"/>
    <property type="project" value="UniProtKB-UniRule"/>
</dbReference>
<dbReference type="InterPro" id="IPR032694">
    <property type="entry name" value="CopC/D"/>
</dbReference>
<feature type="transmembrane region" description="Helical" evidence="6">
    <location>
        <begin position="93"/>
        <end position="111"/>
    </location>
</feature>
<protein>
    <recommendedName>
        <fullName evidence="6">Copper resistance protein D</fullName>
    </recommendedName>
</protein>
<evidence type="ECO:0000259" key="7">
    <source>
        <dbReference type="Pfam" id="PF05425"/>
    </source>
</evidence>